<evidence type="ECO:0000313" key="1">
    <source>
        <dbReference type="EMBL" id="MFD2095609.1"/>
    </source>
</evidence>
<dbReference type="Proteomes" id="UP001597380">
    <property type="component" value="Unassembled WGS sequence"/>
</dbReference>
<gene>
    <name evidence="1" type="ORF">ACFSJ3_06380</name>
</gene>
<dbReference type="RefSeq" id="WP_345340319.1">
    <property type="nucleotide sequence ID" value="NZ_BAABLI010000014.1"/>
</dbReference>
<proteinExistence type="predicted"/>
<organism evidence="1 2">
    <name type="scientific">Corallincola platygyrae</name>
    <dbReference type="NCBI Taxonomy" id="1193278"/>
    <lineage>
        <taxon>Bacteria</taxon>
        <taxon>Pseudomonadati</taxon>
        <taxon>Pseudomonadota</taxon>
        <taxon>Gammaproteobacteria</taxon>
        <taxon>Alteromonadales</taxon>
        <taxon>Psychromonadaceae</taxon>
        <taxon>Corallincola</taxon>
    </lineage>
</organism>
<reference evidence="2" key="1">
    <citation type="journal article" date="2019" name="Int. J. Syst. Evol. Microbiol.">
        <title>The Global Catalogue of Microorganisms (GCM) 10K type strain sequencing project: providing services to taxonomists for standard genome sequencing and annotation.</title>
        <authorList>
            <consortium name="The Broad Institute Genomics Platform"/>
            <consortium name="The Broad Institute Genome Sequencing Center for Infectious Disease"/>
            <person name="Wu L."/>
            <person name="Ma J."/>
        </authorList>
    </citation>
    <scope>NUCLEOTIDE SEQUENCE [LARGE SCALE GENOMIC DNA]</scope>
    <source>
        <strain evidence="2">CGMCC 1.10992</strain>
    </source>
</reference>
<dbReference type="EMBL" id="JBHUHT010000009">
    <property type="protein sequence ID" value="MFD2095609.1"/>
    <property type="molecule type" value="Genomic_DNA"/>
</dbReference>
<name>A0ABW4XLB1_9GAMM</name>
<evidence type="ECO:0000313" key="2">
    <source>
        <dbReference type="Proteomes" id="UP001597380"/>
    </source>
</evidence>
<protein>
    <submittedName>
        <fullName evidence="1">Uncharacterized protein</fullName>
    </submittedName>
</protein>
<keyword evidence="2" id="KW-1185">Reference proteome</keyword>
<sequence>MNIEINKIGQISEGTHHGRFITVEAELCLLGFEIIVSESKDMKAPVIVEWADTFEELNTWFRDNAPNVVW</sequence>
<accession>A0ABW4XLB1</accession>
<comment type="caution">
    <text evidence="1">The sequence shown here is derived from an EMBL/GenBank/DDBJ whole genome shotgun (WGS) entry which is preliminary data.</text>
</comment>